<gene>
    <name evidence="1" type="ORF">CASFOL_031745</name>
</gene>
<keyword evidence="2" id="KW-1185">Reference proteome</keyword>
<dbReference type="Proteomes" id="UP001632038">
    <property type="component" value="Unassembled WGS sequence"/>
</dbReference>
<dbReference type="EMBL" id="JAVIJP010000053">
    <property type="protein sequence ID" value="KAL3625077.1"/>
    <property type="molecule type" value="Genomic_DNA"/>
</dbReference>
<protein>
    <submittedName>
        <fullName evidence="1">Uncharacterized protein</fullName>
    </submittedName>
</protein>
<organism evidence="1 2">
    <name type="scientific">Castilleja foliolosa</name>
    <dbReference type="NCBI Taxonomy" id="1961234"/>
    <lineage>
        <taxon>Eukaryota</taxon>
        <taxon>Viridiplantae</taxon>
        <taxon>Streptophyta</taxon>
        <taxon>Embryophyta</taxon>
        <taxon>Tracheophyta</taxon>
        <taxon>Spermatophyta</taxon>
        <taxon>Magnoliopsida</taxon>
        <taxon>eudicotyledons</taxon>
        <taxon>Gunneridae</taxon>
        <taxon>Pentapetalae</taxon>
        <taxon>asterids</taxon>
        <taxon>lamiids</taxon>
        <taxon>Lamiales</taxon>
        <taxon>Orobanchaceae</taxon>
        <taxon>Pedicularideae</taxon>
        <taxon>Castillejinae</taxon>
        <taxon>Castilleja</taxon>
    </lineage>
</organism>
<sequence length="124" mass="13758">MSPASLSTLPFALYFSPPRPLSSPPKKIHSGVRLGWLRPSVDFAAKAPWISEPANLYHRSEKLSDDDIEQTLNSLDRQISRYVASDRPICTQSVDSSSFLDSVDQLIAAVRDWTPLADDKNISS</sequence>
<reference evidence="2" key="1">
    <citation type="journal article" date="2024" name="IScience">
        <title>Strigolactones Initiate the Formation of Haustorium-like Structures in Castilleja.</title>
        <authorList>
            <person name="Buerger M."/>
            <person name="Peterson D."/>
            <person name="Chory J."/>
        </authorList>
    </citation>
    <scope>NUCLEOTIDE SEQUENCE [LARGE SCALE GENOMIC DNA]</scope>
</reference>
<proteinExistence type="predicted"/>
<dbReference type="AlphaFoldDB" id="A0ABD3C678"/>
<name>A0ABD3C678_9LAMI</name>
<accession>A0ABD3C678</accession>
<evidence type="ECO:0000313" key="1">
    <source>
        <dbReference type="EMBL" id="KAL3625077.1"/>
    </source>
</evidence>
<comment type="caution">
    <text evidence="1">The sequence shown here is derived from an EMBL/GenBank/DDBJ whole genome shotgun (WGS) entry which is preliminary data.</text>
</comment>
<evidence type="ECO:0000313" key="2">
    <source>
        <dbReference type="Proteomes" id="UP001632038"/>
    </source>
</evidence>